<evidence type="ECO:0000313" key="1">
    <source>
        <dbReference type="EMBL" id="TWX69617.1"/>
    </source>
</evidence>
<organism evidence="1 2">
    <name type="scientific">Colwellia demingiae</name>
    <dbReference type="NCBI Taxonomy" id="89401"/>
    <lineage>
        <taxon>Bacteria</taxon>
        <taxon>Pseudomonadati</taxon>
        <taxon>Pseudomonadota</taxon>
        <taxon>Gammaproteobacteria</taxon>
        <taxon>Alteromonadales</taxon>
        <taxon>Colwelliaceae</taxon>
        <taxon>Colwellia</taxon>
    </lineage>
</organism>
<dbReference type="Pfam" id="PF07103">
    <property type="entry name" value="DUF1365"/>
    <property type="match status" value="1"/>
</dbReference>
<evidence type="ECO:0000313" key="2">
    <source>
        <dbReference type="Proteomes" id="UP000321822"/>
    </source>
</evidence>
<comment type="caution">
    <text evidence="1">The sequence shown here is derived from an EMBL/GenBank/DDBJ whole genome shotgun (WGS) entry which is preliminary data.</text>
</comment>
<dbReference type="InterPro" id="IPR010775">
    <property type="entry name" value="DUF1365"/>
</dbReference>
<sequence>MMNMPNSFSNSHIYLGNVIHRRFSPKKHSFDYRLFMLALDVADVEKAQGGFGIFGFSWYRPLRFVETDYLKASIKDNSKDNLAGDPHSLSHRIKNKVHELAGYAEIKRIVMLVQVRCFGIYFSPANFYFCYDQDDKCTQMLAEVSNTPWNERHYYLVDLLKEEGDKTTKKMFQVSPFMDLAMTYFWQVTPPCNGDDKLLVKIENKRVNDKNGTVSKLFDASLVMRRKPFTKASLLRIWCQLPVMTMKVVVTIYWQALKLFVKRVPFIGYQKPG</sequence>
<dbReference type="Proteomes" id="UP000321822">
    <property type="component" value="Unassembled WGS sequence"/>
</dbReference>
<keyword evidence="2" id="KW-1185">Reference proteome</keyword>
<dbReference type="EMBL" id="VOLT01000003">
    <property type="protein sequence ID" value="TWX69617.1"/>
    <property type="molecule type" value="Genomic_DNA"/>
</dbReference>
<gene>
    <name evidence="1" type="ORF">ESZ36_06585</name>
</gene>
<dbReference type="OrthoDB" id="9778801at2"/>
<dbReference type="PANTHER" id="PTHR33973">
    <property type="entry name" value="OS07G0153300 PROTEIN"/>
    <property type="match status" value="1"/>
</dbReference>
<dbReference type="AlphaFoldDB" id="A0A5C6QLL8"/>
<name>A0A5C6QLL8_9GAMM</name>
<reference evidence="1 2" key="1">
    <citation type="submission" date="2019-07" db="EMBL/GenBank/DDBJ databases">
        <title>Genomes of sea-ice associated Colwellia species.</title>
        <authorList>
            <person name="Bowman J.P."/>
        </authorList>
    </citation>
    <scope>NUCLEOTIDE SEQUENCE [LARGE SCALE GENOMIC DNA]</scope>
    <source>
        <strain evidence="1 2">ACAM 459</strain>
    </source>
</reference>
<accession>A0A5C6QLL8</accession>
<proteinExistence type="predicted"/>
<dbReference type="PANTHER" id="PTHR33973:SF4">
    <property type="entry name" value="OS07G0153300 PROTEIN"/>
    <property type="match status" value="1"/>
</dbReference>
<protein>
    <submittedName>
        <fullName evidence="1">DUF1365 domain-containing protein</fullName>
    </submittedName>
</protein>